<sequence>MKKVIVIVFGLFLCNIFSANSQQINISIGNAPNWVPREKVVVRYYYLPEIESYYDVSRRQFIYIENNRWVYRSSLPMKYRKYDLYKAPKIAKKMDKPYKYFDNDRKKYHNMKKKPNHRK</sequence>
<reference evidence="2 3" key="1">
    <citation type="submission" date="2024-01" db="EMBL/GenBank/DDBJ databases">
        <title>Pedobacter sp. nov., isolated from oil-contaminated soil.</title>
        <authorList>
            <person name="Le N.T.T."/>
        </authorList>
    </citation>
    <scope>NUCLEOTIDE SEQUENCE [LARGE SCALE GENOMIC DNA]</scope>
    <source>
        <strain evidence="2 3">VNH31</strain>
    </source>
</reference>
<feature type="chain" id="PRO_5046080536" evidence="1">
    <location>
        <begin position="22"/>
        <end position="119"/>
    </location>
</feature>
<organism evidence="2 3">
    <name type="scientific">Pedobacter flavus</name>
    <dbReference type="NCBI Taxonomy" id="3113906"/>
    <lineage>
        <taxon>Bacteria</taxon>
        <taxon>Pseudomonadati</taxon>
        <taxon>Bacteroidota</taxon>
        <taxon>Sphingobacteriia</taxon>
        <taxon>Sphingobacteriales</taxon>
        <taxon>Sphingobacteriaceae</taxon>
        <taxon>Pedobacter</taxon>
    </lineage>
</organism>
<keyword evidence="1" id="KW-0732">Signal</keyword>
<dbReference type="Proteomes" id="UP001337681">
    <property type="component" value="Unassembled WGS sequence"/>
</dbReference>
<accession>A0ABU7H2I7</accession>
<evidence type="ECO:0000256" key="1">
    <source>
        <dbReference type="SAM" id="SignalP"/>
    </source>
</evidence>
<name>A0ABU7H2I7_9SPHI</name>
<gene>
    <name evidence="2" type="ORF">VRU49_08850</name>
</gene>
<evidence type="ECO:0000313" key="2">
    <source>
        <dbReference type="EMBL" id="MEE1885522.1"/>
    </source>
</evidence>
<keyword evidence="3" id="KW-1185">Reference proteome</keyword>
<dbReference type="EMBL" id="JAZDQU010000002">
    <property type="protein sequence ID" value="MEE1885522.1"/>
    <property type="molecule type" value="Genomic_DNA"/>
</dbReference>
<proteinExistence type="predicted"/>
<evidence type="ECO:0000313" key="3">
    <source>
        <dbReference type="Proteomes" id="UP001337681"/>
    </source>
</evidence>
<feature type="signal peptide" evidence="1">
    <location>
        <begin position="1"/>
        <end position="21"/>
    </location>
</feature>
<dbReference type="RefSeq" id="WP_330146418.1">
    <property type="nucleotide sequence ID" value="NZ_JAZDQU010000002.1"/>
</dbReference>
<comment type="caution">
    <text evidence="2">The sequence shown here is derived from an EMBL/GenBank/DDBJ whole genome shotgun (WGS) entry which is preliminary data.</text>
</comment>
<protein>
    <submittedName>
        <fullName evidence="2">Uncharacterized protein</fullName>
    </submittedName>
</protein>